<dbReference type="InterPro" id="IPR001245">
    <property type="entry name" value="Ser-Thr/Tyr_kinase_cat_dom"/>
</dbReference>
<dbReference type="PROSITE" id="PS00108">
    <property type="entry name" value="PROTEIN_KINASE_ST"/>
    <property type="match status" value="1"/>
</dbReference>
<evidence type="ECO:0000256" key="1">
    <source>
        <dbReference type="ARBA" id="ARBA00022679"/>
    </source>
</evidence>
<evidence type="ECO:0000256" key="3">
    <source>
        <dbReference type="ARBA" id="ARBA00022777"/>
    </source>
</evidence>
<keyword evidence="7" id="KW-1185">Reference proteome</keyword>
<dbReference type="Proteomes" id="UP000228380">
    <property type="component" value="Unplaced"/>
</dbReference>
<dbReference type="FunFam" id="3.30.200.20:FF:000327">
    <property type="entry name" value="Cysteine-rich receptor-like protein kinase 10"/>
    <property type="match status" value="1"/>
</dbReference>
<dbReference type="FunFam" id="1.10.510.10:FF:000581">
    <property type="entry name" value="Cysteine-rich receptor-like protein kinase 10"/>
    <property type="match status" value="1"/>
</dbReference>
<dbReference type="Gene3D" id="3.30.200.20">
    <property type="entry name" value="Phosphorylase Kinase, domain 1"/>
    <property type="match status" value="1"/>
</dbReference>
<dbReference type="InterPro" id="IPR011009">
    <property type="entry name" value="Kinase-like_dom_sf"/>
</dbReference>
<evidence type="ECO:0000259" key="6">
    <source>
        <dbReference type="PROSITE" id="PS50011"/>
    </source>
</evidence>
<dbReference type="GO" id="GO:0004672">
    <property type="term" value="F:protein kinase activity"/>
    <property type="evidence" value="ECO:0007669"/>
    <property type="project" value="InterPro"/>
</dbReference>
<name>A0A8B7BZ72_PHODC</name>
<keyword evidence="2" id="KW-0547">Nucleotide-binding</keyword>
<gene>
    <name evidence="8" type="primary">LOC103706191</name>
</gene>
<evidence type="ECO:0000256" key="2">
    <source>
        <dbReference type="ARBA" id="ARBA00022741"/>
    </source>
</evidence>
<dbReference type="InterPro" id="IPR052059">
    <property type="entry name" value="CR_Ser/Thr_kinase"/>
</dbReference>
<feature type="compositionally biased region" description="Low complexity" evidence="5">
    <location>
        <begin position="362"/>
        <end position="406"/>
    </location>
</feature>
<accession>A0A8B7BZ72</accession>
<proteinExistence type="predicted"/>
<reference evidence="8" key="1">
    <citation type="submission" date="2025-08" db="UniProtKB">
        <authorList>
            <consortium name="RefSeq"/>
        </authorList>
    </citation>
    <scope>IDENTIFICATION</scope>
    <source>
        <tissue evidence="8">Young leaves</tissue>
    </source>
</reference>
<evidence type="ECO:0000313" key="8">
    <source>
        <dbReference type="RefSeq" id="XP_008788452.2"/>
    </source>
</evidence>
<evidence type="ECO:0000256" key="4">
    <source>
        <dbReference type="ARBA" id="ARBA00022840"/>
    </source>
</evidence>
<keyword evidence="4" id="KW-0067">ATP-binding</keyword>
<evidence type="ECO:0000256" key="5">
    <source>
        <dbReference type="SAM" id="MobiDB-lite"/>
    </source>
</evidence>
<dbReference type="PROSITE" id="PS50011">
    <property type="entry name" value="PROTEIN_KINASE_DOM"/>
    <property type="match status" value="1"/>
</dbReference>
<dbReference type="GeneID" id="103706191"/>
<organism evidence="7 8">
    <name type="scientific">Phoenix dactylifera</name>
    <name type="common">Date palm</name>
    <dbReference type="NCBI Taxonomy" id="42345"/>
    <lineage>
        <taxon>Eukaryota</taxon>
        <taxon>Viridiplantae</taxon>
        <taxon>Streptophyta</taxon>
        <taxon>Embryophyta</taxon>
        <taxon>Tracheophyta</taxon>
        <taxon>Spermatophyta</taxon>
        <taxon>Magnoliopsida</taxon>
        <taxon>Liliopsida</taxon>
        <taxon>Arecaceae</taxon>
        <taxon>Coryphoideae</taxon>
        <taxon>Phoeniceae</taxon>
        <taxon>Phoenix</taxon>
    </lineage>
</organism>
<dbReference type="SUPFAM" id="SSF56112">
    <property type="entry name" value="Protein kinase-like (PK-like)"/>
    <property type="match status" value="1"/>
</dbReference>
<dbReference type="InterPro" id="IPR008271">
    <property type="entry name" value="Ser/Thr_kinase_AS"/>
</dbReference>
<dbReference type="SMART" id="SM00220">
    <property type="entry name" value="S_TKc"/>
    <property type="match status" value="1"/>
</dbReference>
<evidence type="ECO:0000313" key="7">
    <source>
        <dbReference type="Proteomes" id="UP000228380"/>
    </source>
</evidence>
<dbReference type="Gene3D" id="1.10.510.10">
    <property type="entry name" value="Transferase(Phosphotransferase) domain 1"/>
    <property type="match status" value="1"/>
</dbReference>
<feature type="region of interest" description="Disordered" evidence="5">
    <location>
        <begin position="345"/>
        <end position="418"/>
    </location>
</feature>
<dbReference type="PANTHER" id="PTHR47973">
    <property type="entry name" value="CYSTEINE-RICH RECEPTOR-LIKE PROTEIN KINASE 3"/>
    <property type="match status" value="1"/>
</dbReference>
<protein>
    <submittedName>
        <fullName evidence="8">Cysteine-rich receptor-like protein kinase 10 isoform X1</fullName>
    </submittedName>
</protein>
<dbReference type="OrthoDB" id="4062651at2759"/>
<feature type="domain" description="Protein kinase" evidence="6">
    <location>
        <begin position="52"/>
        <end position="341"/>
    </location>
</feature>
<dbReference type="CDD" id="cd14066">
    <property type="entry name" value="STKc_IRAK"/>
    <property type="match status" value="1"/>
</dbReference>
<dbReference type="KEGG" id="pda:103706191"/>
<dbReference type="Pfam" id="PF07714">
    <property type="entry name" value="PK_Tyr_Ser-Thr"/>
    <property type="match status" value="1"/>
</dbReference>
<dbReference type="AlphaFoldDB" id="A0A8B7BZ72"/>
<dbReference type="InterPro" id="IPR000719">
    <property type="entry name" value="Prot_kinase_dom"/>
</dbReference>
<sequence length="418" mass="46962">MKPRTFLESLMKRIFRRRDRAEAKEEEDLEAIAAKEQKMFKYETLMAATRNFSPKQRLGEGGFGPVFKGRLEDGREVAVKRLGRGSRQGGREFTNEAMLLSRVQHRNVVNLYGYCSHADERLLVYEYVPNESLDKLLFSRRGGGGGDEPEVGRRRVELMDWKRRYEVIVGVARGLLYLHEDAHTPIIHRDIKASNILLDDRWVPKIADFGMARLFPEDLTHVNTRVAGTNGYMAPEYVMHGSLSAKADVFSFGVLVLELISGQKNSSFVPNAEADSLLEWAWKLFKKGRSLEMMDPTMRSTAVTEQVAMCVHIGLLCTQSDPKLRPHMKRVVVILSKKPSTLEEPLRPGILGSRYRRRAHGTRGSSYSLGESSSGTTSASNSTSTYASTSNLNNTATTSTPTTARSQTPHSEQHSIEH</sequence>
<dbReference type="GO" id="GO:0005524">
    <property type="term" value="F:ATP binding"/>
    <property type="evidence" value="ECO:0007669"/>
    <property type="project" value="UniProtKB-KW"/>
</dbReference>
<keyword evidence="3" id="KW-0418">Kinase</keyword>
<keyword evidence="1" id="KW-0808">Transferase</keyword>
<dbReference type="RefSeq" id="XP_008788452.2">
    <property type="nucleotide sequence ID" value="XM_008790230.4"/>
</dbReference>